<evidence type="ECO:0000256" key="4">
    <source>
        <dbReference type="ARBA" id="ARBA00022679"/>
    </source>
</evidence>
<evidence type="ECO:0000256" key="5">
    <source>
        <dbReference type="ARBA" id="ARBA00022692"/>
    </source>
</evidence>
<evidence type="ECO:0000256" key="3">
    <source>
        <dbReference type="ARBA" id="ARBA00022676"/>
    </source>
</evidence>
<comment type="similarity">
    <text evidence="2">Belongs to the glycosyltransferase 2 family.</text>
</comment>
<evidence type="ECO:0000259" key="10">
    <source>
        <dbReference type="Pfam" id="PF04138"/>
    </source>
</evidence>
<keyword evidence="4 11" id="KW-0808">Transferase</keyword>
<dbReference type="AlphaFoldDB" id="A0A0G1DM16"/>
<comment type="caution">
    <text evidence="11">The sequence shown here is derived from an EMBL/GenBank/DDBJ whole genome shotgun (WGS) entry which is preliminary data.</text>
</comment>
<dbReference type="GO" id="GO:0000271">
    <property type="term" value="P:polysaccharide biosynthetic process"/>
    <property type="evidence" value="ECO:0007669"/>
    <property type="project" value="InterPro"/>
</dbReference>
<dbReference type="InterPro" id="IPR007267">
    <property type="entry name" value="GtrA_DPMS_TM"/>
</dbReference>
<accession>A0A0G1DM16</accession>
<proteinExistence type="inferred from homology"/>
<dbReference type="SUPFAM" id="SSF53448">
    <property type="entry name" value="Nucleotide-diphospho-sugar transferases"/>
    <property type="match status" value="1"/>
</dbReference>
<keyword evidence="5 8" id="KW-0812">Transmembrane</keyword>
<dbReference type="STRING" id="1618443.UV73_C0001G0190"/>
<dbReference type="InterPro" id="IPR029044">
    <property type="entry name" value="Nucleotide-diphossugar_trans"/>
</dbReference>
<feature type="transmembrane region" description="Helical" evidence="8">
    <location>
        <begin position="250"/>
        <end position="267"/>
    </location>
</feature>
<reference evidence="11 12" key="1">
    <citation type="journal article" date="2015" name="Nature">
        <title>rRNA introns, odd ribosomes, and small enigmatic genomes across a large radiation of phyla.</title>
        <authorList>
            <person name="Brown C.T."/>
            <person name="Hug L.A."/>
            <person name="Thomas B.C."/>
            <person name="Sharon I."/>
            <person name="Castelle C.J."/>
            <person name="Singh A."/>
            <person name="Wilkins M.J."/>
            <person name="Williams K.H."/>
            <person name="Banfield J.F."/>
        </authorList>
    </citation>
    <scope>NUCLEOTIDE SEQUENCE [LARGE SCALE GENOMIC DNA]</scope>
</reference>
<evidence type="ECO:0000256" key="6">
    <source>
        <dbReference type="ARBA" id="ARBA00022989"/>
    </source>
</evidence>
<dbReference type="PANTHER" id="PTHR43398:SF1">
    <property type="entry name" value="DOLICHOL-PHOSPHATE MANNOSYLTRANSFERASE SUBUNIT 1"/>
    <property type="match status" value="1"/>
</dbReference>
<keyword evidence="6 8" id="KW-1133">Transmembrane helix</keyword>
<evidence type="ECO:0000313" key="12">
    <source>
        <dbReference type="Proteomes" id="UP000034894"/>
    </source>
</evidence>
<evidence type="ECO:0000256" key="8">
    <source>
        <dbReference type="SAM" id="Phobius"/>
    </source>
</evidence>
<feature type="domain" description="Glycosyltransferase 2-like" evidence="9">
    <location>
        <begin position="6"/>
        <end position="139"/>
    </location>
</feature>
<evidence type="ECO:0000256" key="2">
    <source>
        <dbReference type="ARBA" id="ARBA00006739"/>
    </source>
</evidence>
<protein>
    <submittedName>
        <fullName evidence="11">Dolichyl-phosphate beta-D-mannosyltransferase, dolichol-phosphate mannosyltransferase</fullName>
        <ecNumber evidence="11">2.4.1.83</ecNumber>
    </submittedName>
</protein>
<feature type="transmembrane region" description="Helical" evidence="8">
    <location>
        <begin position="317"/>
        <end position="340"/>
    </location>
</feature>
<dbReference type="Pfam" id="PF00535">
    <property type="entry name" value="Glycos_transf_2"/>
    <property type="match status" value="1"/>
</dbReference>
<dbReference type="EMBL" id="LCFP01000001">
    <property type="protein sequence ID" value="KKS98669.1"/>
    <property type="molecule type" value="Genomic_DNA"/>
</dbReference>
<feature type="transmembrane region" description="Helical" evidence="8">
    <location>
        <begin position="346"/>
        <end position="366"/>
    </location>
</feature>
<evidence type="ECO:0000259" key="9">
    <source>
        <dbReference type="Pfam" id="PF00535"/>
    </source>
</evidence>
<evidence type="ECO:0000313" key="11">
    <source>
        <dbReference type="EMBL" id="KKS98669.1"/>
    </source>
</evidence>
<dbReference type="InterPro" id="IPR039528">
    <property type="entry name" value="DPM1-like"/>
</dbReference>
<comment type="subcellular location">
    <subcellularLocation>
        <location evidence="1">Membrane</location>
        <topology evidence="1">Multi-pass membrane protein</topology>
    </subcellularLocation>
</comment>
<keyword evidence="7 8" id="KW-0472">Membrane</keyword>
<feature type="transmembrane region" description="Helical" evidence="8">
    <location>
        <begin position="273"/>
        <end position="296"/>
    </location>
</feature>
<dbReference type="Proteomes" id="UP000034894">
    <property type="component" value="Unassembled WGS sequence"/>
</dbReference>
<dbReference type="GO" id="GO:0009247">
    <property type="term" value="P:glycolipid biosynthetic process"/>
    <property type="evidence" value="ECO:0007669"/>
    <property type="project" value="TreeGrafter"/>
</dbReference>
<dbReference type="PANTHER" id="PTHR43398">
    <property type="entry name" value="DOLICHOL-PHOSPHATE MANNOSYLTRANSFERASE SUBUNIT 1"/>
    <property type="match status" value="1"/>
</dbReference>
<evidence type="ECO:0000256" key="7">
    <source>
        <dbReference type="ARBA" id="ARBA00023136"/>
    </source>
</evidence>
<dbReference type="Pfam" id="PF04138">
    <property type="entry name" value="GtrA_DPMS_TM"/>
    <property type="match status" value="1"/>
</dbReference>
<name>A0A0G1DM16_9BACT</name>
<feature type="domain" description="GtrA/DPMS transmembrane" evidence="10">
    <location>
        <begin position="252"/>
        <end position="371"/>
    </location>
</feature>
<gene>
    <name evidence="11" type="ORF">UV73_C0001G0190</name>
</gene>
<organism evidence="11 12">
    <name type="scientific">Candidatus Gottesmanbacteria bacterium GW2011_GWA2_43_14</name>
    <dbReference type="NCBI Taxonomy" id="1618443"/>
    <lineage>
        <taxon>Bacteria</taxon>
        <taxon>Candidatus Gottesmaniibacteriota</taxon>
    </lineage>
</organism>
<sequence>MKIAHIIPTFNERDNIKEMLDVLYDLSRKYPQWENIVIVVDDQSPDGTAEIVRKYTKDRLKVHLLSKKKEGLGRALILGYEFAVKKVKADLVIPNDADFQWDPRDYPKLVKKIEEGYDVAVASRHIPGGKVVGWNWFRKLNHEVSNSLLAWVLAGVHEVKDHAGNFKAIRVKGILDKVPLAKMKNAGFSFQLHILYELSKTTAKFIEVPVVFRERKFGQSKIGFNRYYLRDILEYIKSSLLIRYDRSQRFFKYGLVGLIGLAVQTLLSKILIISGMAPAVAVSIGAESAIITNYLLNNYWTFKSHVIEGGDMLKKFLQFNAASIGAVLIQGAVVWAGTGIFGESSWFIFMILSIVFLVIPYSYFVYNRFIWKTHQQKLYA</sequence>
<dbReference type="Gene3D" id="3.90.550.10">
    <property type="entry name" value="Spore Coat Polysaccharide Biosynthesis Protein SpsA, Chain A"/>
    <property type="match status" value="1"/>
</dbReference>
<evidence type="ECO:0000256" key="1">
    <source>
        <dbReference type="ARBA" id="ARBA00004141"/>
    </source>
</evidence>
<keyword evidence="3 11" id="KW-0328">Glycosyltransferase</keyword>
<dbReference type="EC" id="2.4.1.83" evidence="11"/>
<dbReference type="InterPro" id="IPR001173">
    <property type="entry name" value="Glyco_trans_2-like"/>
</dbReference>
<dbReference type="GO" id="GO:0004582">
    <property type="term" value="F:dolichyl-phosphate beta-D-mannosyltransferase activity"/>
    <property type="evidence" value="ECO:0007669"/>
    <property type="project" value="UniProtKB-EC"/>
</dbReference>
<dbReference type="GO" id="GO:0016020">
    <property type="term" value="C:membrane"/>
    <property type="evidence" value="ECO:0007669"/>
    <property type="project" value="UniProtKB-SubCell"/>
</dbReference>